<evidence type="ECO:0000256" key="1">
    <source>
        <dbReference type="SAM" id="SignalP"/>
    </source>
</evidence>
<dbReference type="Proteomes" id="UP000014480">
    <property type="component" value="Unassembled WGS sequence"/>
</dbReference>
<keyword evidence="3" id="KW-1185">Reference proteome</keyword>
<dbReference type="AlphaFoldDB" id="A0A484G9B4"/>
<feature type="signal peptide" evidence="1">
    <location>
        <begin position="1"/>
        <end position="16"/>
    </location>
</feature>
<evidence type="ECO:0000313" key="2">
    <source>
        <dbReference type="EMBL" id="TDZ26763.1"/>
    </source>
</evidence>
<proteinExistence type="predicted"/>
<evidence type="ECO:0000313" key="3">
    <source>
        <dbReference type="Proteomes" id="UP000014480"/>
    </source>
</evidence>
<reference evidence="3" key="1">
    <citation type="journal article" date="2013" name="New Phytol.">
        <title>Comparative genomic and transcriptomic analyses reveal the hemibiotrophic stage shift of Colletotrichum fungi.</title>
        <authorList>
            <person name="Gan P."/>
            <person name="Ikeda K."/>
            <person name="Irieda H."/>
            <person name="Narusaka M."/>
            <person name="O'Connell R.J."/>
            <person name="Narusaka Y."/>
            <person name="Takano Y."/>
            <person name="Kubo Y."/>
            <person name="Shirasu K."/>
        </authorList>
    </citation>
    <scope>NUCLEOTIDE SEQUENCE [LARGE SCALE GENOMIC DNA]</scope>
    <source>
        <strain evidence="3">104-T / ATCC 96160 / CBS 514.97 / LARS 414 / MAFF 240422</strain>
    </source>
</reference>
<name>A0A484G9B4_COLOR</name>
<protein>
    <submittedName>
        <fullName evidence="2">Uncharacterized protein</fullName>
    </submittedName>
</protein>
<organism evidence="2 3">
    <name type="scientific">Colletotrichum orbiculare (strain 104-T / ATCC 96160 / CBS 514.97 / LARS 414 / MAFF 240422)</name>
    <name type="common">Cucumber anthracnose fungus</name>
    <name type="synonym">Colletotrichum lagenarium</name>
    <dbReference type="NCBI Taxonomy" id="1213857"/>
    <lineage>
        <taxon>Eukaryota</taxon>
        <taxon>Fungi</taxon>
        <taxon>Dikarya</taxon>
        <taxon>Ascomycota</taxon>
        <taxon>Pezizomycotina</taxon>
        <taxon>Sordariomycetes</taxon>
        <taxon>Hypocreomycetidae</taxon>
        <taxon>Glomerellales</taxon>
        <taxon>Glomerellaceae</taxon>
        <taxon>Colletotrichum</taxon>
        <taxon>Colletotrichum orbiculare species complex</taxon>
    </lineage>
</organism>
<reference evidence="3" key="2">
    <citation type="journal article" date="2019" name="Mol. Plant Microbe Interact.">
        <title>Genome sequence resources for four phytopathogenic fungi from the Colletotrichum orbiculare species complex.</title>
        <authorList>
            <person name="Gan P."/>
            <person name="Tsushima A."/>
            <person name="Narusaka M."/>
            <person name="Narusaka Y."/>
            <person name="Takano Y."/>
            <person name="Kubo Y."/>
            <person name="Shirasu K."/>
        </authorList>
    </citation>
    <scope>GENOME REANNOTATION</scope>
    <source>
        <strain evidence="3">104-T / ATCC 96160 / CBS 514.97 / LARS 414 / MAFF 240422</strain>
    </source>
</reference>
<feature type="chain" id="PRO_5019798002" evidence="1">
    <location>
        <begin position="17"/>
        <end position="80"/>
    </location>
</feature>
<accession>A0A484G9B4</accession>
<comment type="caution">
    <text evidence="2">The sequence shown here is derived from an EMBL/GenBank/DDBJ whole genome shotgun (WGS) entry which is preliminary data.</text>
</comment>
<sequence>MKLLVLLLSTLGLVSAARHCQCIRPDKVTNSGYTKSCCSPGTDGTLLDTGKCYVNTIPFQKFVDCCTDGGKRTGYTADCR</sequence>
<keyword evidence="1" id="KW-0732">Signal</keyword>
<dbReference type="EMBL" id="AMCV02000001">
    <property type="protein sequence ID" value="TDZ26763.1"/>
    <property type="molecule type" value="Genomic_DNA"/>
</dbReference>
<gene>
    <name evidence="2" type="ORF">Cob_v000055</name>
</gene>